<evidence type="ECO:0000313" key="3">
    <source>
        <dbReference type="EMBL" id="ERN17479.1"/>
    </source>
</evidence>
<proteinExistence type="predicted"/>
<name>U5D4W3_AMBTC</name>
<organism evidence="3 4">
    <name type="scientific">Amborella trichopoda</name>
    <dbReference type="NCBI Taxonomy" id="13333"/>
    <lineage>
        <taxon>Eukaryota</taxon>
        <taxon>Viridiplantae</taxon>
        <taxon>Streptophyta</taxon>
        <taxon>Embryophyta</taxon>
        <taxon>Tracheophyta</taxon>
        <taxon>Spermatophyta</taxon>
        <taxon>Magnoliopsida</taxon>
        <taxon>Amborellales</taxon>
        <taxon>Amborellaceae</taxon>
        <taxon>Amborella</taxon>
    </lineage>
</organism>
<dbReference type="eggNOG" id="ENOG502QQ72">
    <property type="taxonomic scope" value="Eukaryota"/>
</dbReference>
<evidence type="ECO:0000256" key="2">
    <source>
        <dbReference type="SAM" id="Phobius"/>
    </source>
</evidence>
<dbReference type="OMA" id="TRCSMYS"/>
<dbReference type="PANTHER" id="PTHR42938">
    <property type="entry name" value="FORMATE DEHYDROGENASE 1"/>
    <property type="match status" value="1"/>
</dbReference>
<feature type="region of interest" description="Disordered" evidence="1">
    <location>
        <begin position="228"/>
        <end position="247"/>
    </location>
</feature>
<sequence>MGNEEESAALADSGNRKLVRHSSSGFQFSGLSSSGLVLRVFYVRVSNCEFDSPPPEHLTLKHLPLSAETLIEVNGGRSVSSEEVSVLLRRDRVDKQSEEATFVSTDCVRMTGSVRFEVYDRDDLLLSGFIEFSNGNSNPNNNVINNNNNNNGNSGGGLMGETKKRGGKELSMDCQSEIVGSSSFLRGGIEHGLPPPNLEVYVAGCFLGTPIILTKTLQVSFRRKPTRKGTLHSIPEYESTETGGLSPDLSSQISEYQDFGCADDDNFTKPYPRGEYIEGEDGELSWFNAGVRVGVGIGLGICLGVGVGVGLLVRTYHATTRGFKRRLL</sequence>
<reference evidence="4" key="1">
    <citation type="journal article" date="2013" name="Science">
        <title>The Amborella genome and the evolution of flowering plants.</title>
        <authorList>
            <consortium name="Amborella Genome Project"/>
        </authorList>
    </citation>
    <scope>NUCLEOTIDE SEQUENCE [LARGE SCALE GENOMIC DNA]</scope>
</reference>
<gene>
    <name evidence="3" type="ORF">AMTR_s00059p00041200</name>
</gene>
<dbReference type="AlphaFoldDB" id="U5D4W3"/>
<evidence type="ECO:0000313" key="4">
    <source>
        <dbReference type="Proteomes" id="UP000017836"/>
    </source>
</evidence>
<feature type="transmembrane region" description="Helical" evidence="2">
    <location>
        <begin position="293"/>
        <end position="316"/>
    </location>
</feature>
<keyword evidence="2" id="KW-0812">Transmembrane</keyword>
<dbReference type="EMBL" id="KI392312">
    <property type="protein sequence ID" value="ERN17479.1"/>
    <property type="molecule type" value="Genomic_DNA"/>
</dbReference>
<dbReference type="GO" id="GO:0004617">
    <property type="term" value="F:phosphoglycerate dehydrogenase activity"/>
    <property type="evidence" value="ECO:0000318"/>
    <property type="project" value="GO_Central"/>
</dbReference>
<dbReference type="KEGG" id="atr:18445820"/>
<feature type="region of interest" description="Disordered" evidence="1">
    <location>
        <begin position="143"/>
        <end position="167"/>
    </location>
</feature>
<dbReference type="OrthoDB" id="2016101at2759"/>
<evidence type="ECO:0008006" key="5">
    <source>
        <dbReference type="Google" id="ProtNLM"/>
    </source>
</evidence>
<evidence type="ECO:0000256" key="1">
    <source>
        <dbReference type="SAM" id="MobiDB-lite"/>
    </source>
</evidence>
<protein>
    <recommendedName>
        <fullName evidence="5">Erythronate-4-phosphate dehydrogenase family protein</fullName>
    </recommendedName>
</protein>
<dbReference type="PANTHER" id="PTHR42938:SF11">
    <property type="entry name" value="ERYTHRONATE-4-PHOSPHATE DEHYDROGENASE FAMILY PROTEIN"/>
    <property type="match status" value="1"/>
</dbReference>
<keyword evidence="2" id="KW-1133">Transmembrane helix</keyword>
<dbReference type="Gramene" id="ERN17479">
    <property type="protein sequence ID" value="ERN17479"/>
    <property type="gene ID" value="AMTR_s00059p00041200"/>
</dbReference>
<feature type="compositionally biased region" description="Low complexity" evidence="1">
    <location>
        <begin position="143"/>
        <end position="152"/>
    </location>
</feature>
<accession>U5D4W3</accession>
<keyword evidence="2" id="KW-0472">Membrane</keyword>
<dbReference type="Proteomes" id="UP000017836">
    <property type="component" value="Unassembled WGS sequence"/>
</dbReference>
<keyword evidence="4" id="KW-1185">Reference proteome</keyword>
<dbReference type="HOGENOM" id="CLU_080009_0_0_1"/>